<evidence type="ECO:0000313" key="3">
    <source>
        <dbReference type="WBParaSite" id="maker-uti_cns_0005962-snap-gene-0.5-mRNA-1"/>
    </source>
</evidence>
<dbReference type="AlphaFoldDB" id="A0A1I8HH18"/>
<dbReference type="InterPro" id="IPR024130">
    <property type="entry name" value="DAP1/DAPL1"/>
</dbReference>
<keyword evidence="2" id="KW-1185">Reference proteome</keyword>
<dbReference type="GO" id="GO:0097190">
    <property type="term" value="P:apoptotic signaling pathway"/>
    <property type="evidence" value="ECO:0007669"/>
    <property type="project" value="TreeGrafter"/>
</dbReference>
<dbReference type="GO" id="GO:0070513">
    <property type="term" value="F:death domain binding"/>
    <property type="evidence" value="ECO:0007669"/>
    <property type="project" value="TreeGrafter"/>
</dbReference>
<sequence>MSDVEEMKAGHPPAVKIGNMRVPGNRSRNSSNSEKAAQEPQAAASGDDKKEQEGESNSGEVAEQPKQGQIISGAVVSENKAFTPAAVKSFHEKPQPTHEKSHAPPAQHIHQPRK</sequence>
<dbReference type="PANTHER" id="PTHR13177">
    <property type="entry name" value="DEATH-ASSOCIATED PROTEIN 1"/>
    <property type="match status" value="1"/>
</dbReference>
<organism evidence="2 3">
    <name type="scientific">Macrostomum lignano</name>
    <dbReference type="NCBI Taxonomy" id="282301"/>
    <lineage>
        <taxon>Eukaryota</taxon>
        <taxon>Metazoa</taxon>
        <taxon>Spiralia</taxon>
        <taxon>Lophotrochozoa</taxon>
        <taxon>Platyhelminthes</taxon>
        <taxon>Rhabditophora</taxon>
        <taxon>Macrostomorpha</taxon>
        <taxon>Macrostomida</taxon>
        <taxon>Macrostomidae</taxon>
        <taxon>Macrostomum</taxon>
    </lineage>
</organism>
<evidence type="ECO:0000256" key="1">
    <source>
        <dbReference type="SAM" id="MobiDB-lite"/>
    </source>
</evidence>
<proteinExistence type="predicted"/>
<name>A0A1I8HH18_9PLAT</name>
<dbReference type="Proteomes" id="UP000095280">
    <property type="component" value="Unplaced"/>
</dbReference>
<reference evidence="3" key="1">
    <citation type="submission" date="2016-11" db="UniProtKB">
        <authorList>
            <consortium name="WormBaseParasite"/>
        </authorList>
    </citation>
    <scope>IDENTIFICATION</scope>
</reference>
<protein>
    <submittedName>
        <fullName evidence="3">Death-associated protein 1</fullName>
    </submittedName>
</protein>
<dbReference type="GO" id="GO:0034198">
    <property type="term" value="P:cellular response to amino acid starvation"/>
    <property type="evidence" value="ECO:0007669"/>
    <property type="project" value="TreeGrafter"/>
</dbReference>
<accession>A0A1I8HH18</accession>
<feature type="compositionally biased region" description="Polar residues" evidence="1">
    <location>
        <begin position="26"/>
        <end position="35"/>
    </location>
</feature>
<dbReference type="PANTHER" id="PTHR13177:SF4">
    <property type="entry name" value="GEO09647P1"/>
    <property type="match status" value="1"/>
</dbReference>
<feature type="compositionally biased region" description="Basic and acidic residues" evidence="1">
    <location>
        <begin position="89"/>
        <end position="102"/>
    </location>
</feature>
<dbReference type="WBParaSite" id="maker-uti_cns_0005962-snap-gene-0.5-mRNA-1">
    <property type="protein sequence ID" value="maker-uti_cns_0005962-snap-gene-0.5-mRNA-1"/>
    <property type="gene ID" value="maker-uti_cns_0005962-snap-gene-0.5"/>
</dbReference>
<dbReference type="GO" id="GO:0010507">
    <property type="term" value="P:negative regulation of autophagy"/>
    <property type="evidence" value="ECO:0007669"/>
    <property type="project" value="TreeGrafter"/>
</dbReference>
<feature type="region of interest" description="Disordered" evidence="1">
    <location>
        <begin position="1"/>
        <end position="114"/>
    </location>
</feature>
<evidence type="ECO:0000313" key="2">
    <source>
        <dbReference type="Proteomes" id="UP000095280"/>
    </source>
</evidence>
<dbReference type="Pfam" id="PF15228">
    <property type="entry name" value="DAP"/>
    <property type="match status" value="1"/>
</dbReference>